<keyword evidence="2" id="KW-0238">DNA-binding</keyword>
<dbReference type="Gene3D" id="1.10.10.60">
    <property type="entry name" value="Homeodomain-like"/>
    <property type="match status" value="2"/>
</dbReference>
<dbReference type="PANTHER" id="PTHR46796">
    <property type="entry name" value="HTH-TYPE TRANSCRIPTIONAL ACTIVATOR RHAS-RELATED"/>
    <property type="match status" value="1"/>
</dbReference>
<organism evidence="6 7">
    <name type="scientific">Stenotrophomonas terrae</name>
    <dbReference type="NCBI Taxonomy" id="405446"/>
    <lineage>
        <taxon>Bacteria</taxon>
        <taxon>Pseudomonadati</taxon>
        <taxon>Pseudomonadota</taxon>
        <taxon>Gammaproteobacteria</taxon>
        <taxon>Lysobacterales</taxon>
        <taxon>Lysobacteraceae</taxon>
        <taxon>Stenotrophomonas</taxon>
    </lineage>
</organism>
<feature type="domain" description="HTH araC/xylS-type" evidence="5">
    <location>
        <begin position="183"/>
        <end position="281"/>
    </location>
</feature>
<reference evidence="6 7" key="1">
    <citation type="submission" date="2015-05" db="EMBL/GenBank/DDBJ databases">
        <title>Genome sequencing and analysis of members of genus Stenotrophomonas.</title>
        <authorList>
            <person name="Patil P.P."/>
            <person name="Midha S."/>
            <person name="Patil P.B."/>
        </authorList>
    </citation>
    <scope>NUCLEOTIDE SEQUENCE [LARGE SCALE GENOMIC DNA]</scope>
    <source>
        <strain evidence="6 7">DSM 18941</strain>
    </source>
</reference>
<evidence type="ECO:0000256" key="3">
    <source>
        <dbReference type="ARBA" id="ARBA00023163"/>
    </source>
</evidence>
<keyword evidence="3" id="KW-0804">Transcription</keyword>
<gene>
    <name evidence="6" type="ORF">ABB27_10855</name>
</gene>
<dbReference type="PATRIC" id="fig|405446.3.peg.1665"/>
<dbReference type="SMART" id="SM00342">
    <property type="entry name" value="HTH_ARAC"/>
    <property type="match status" value="1"/>
</dbReference>
<dbReference type="InterPro" id="IPR018060">
    <property type="entry name" value="HTH_AraC"/>
</dbReference>
<dbReference type="InterPro" id="IPR009057">
    <property type="entry name" value="Homeodomain-like_sf"/>
</dbReference>
<dbReference type="PANTHER" id="PTHR46796:SF7">
    <property type="entry name" value="ARAC FAMILY TRANSCRIPTIONAL REGULATOR"/>
    <property type="match status" value="1"/>
</dbReference>
<dbReference type="GO" id="GO:0003700">
    <property type="term" value="F:DNA-binding transcription factor activity"/>
    <property type="evidence" value="ECO:0007669"/>
    <property type="project" value="InterPro"/>
</dbReference>
<protein>
    <recommendedName>
        <fullName evidence="5">HTH araC/xylS-type domain-containing protein</fullName>
    </recommendedName>
</protein>
<dbReference type="EMBL" id="LDJJ01000034">
    <property type="protein sequence ID" value="KRG67159.1"/>
    <property type="molecule type" value="Genomic_DNA"/>
</dbReference>
<evidence type="ECO:0000313" key="6">
    <source>
        <dbReference type="EMBL" id="KRG67159.1"/>
    </source>
</evidence>
<dbReference type="SUPFAM" id="SSF46689">
    <property type="entry name" value="Homeodomain-like"/>
    <property type="match status" value="2"/>
</dbReference>
<keyword evidence="7" id="KW-1185">Reference proteome</keyword>
<keyword evidence="1" id="KW-0805">Transcription regulation</keyword>
<dbReference type="PROSITE" id="PS01124">
    <property type="entry name" value="HTH_ARAC_FAMILY_2"/>
    <property type="match status" value="1"/>
</dbReference>
<dbReference type="GO" id="GO:0043565">
    <property type="term" value="F:sequence-specific DNA binding"/>
    <property type="evidence" value="ECO:0007669"/>
    <property type="project" value="InterPro"/>
</dbReference>
<evidence type="ECO:0000256" key="2">
    <source>
        <dbReference type="ARBA" id="ARBA00023125"/>
    </source>
</evidence>
<dbReference type="InterPro" id="IPR050204">
    <property type="entry name" value="AraC_XylS_family_regulators"/>
</dbReference>
<accession>A0A0R0CMZ5</accession>
<dbReference type="Pfam" id="PF12833">
    <property type="entry name" value="HTH_18"/>
    <property type="match status" value="1"/>
</dbReference>
<evidence type="ECO:0000256" key="4">
    <source>
        <dbReference type="SAM" id="MobiDB-lite"/>
    </source>
</evidence>
<sequence>MKIQHHCIHGSHALDLSSQPTTSVHATSCSGRGARVLVPAGWISVTLVLTGLLEVSSGDAPWQLMAHHLQLWLEGELRITSRSPAWWLCITAPAALWERLPCSPPVNNHLIPREMNCDRELASAVLHMARKRCFNNSDASAVQDGMLLLRDTLVERQQPLHGQLNRCSGRTALRRHQTMLRLLRVQHLIRCNMEARLDLNRLAAIANYSPPHLIRIYREVFDETPFEYATRLRLQRAWHLVCTTELSICEIAGALGFETESAFCRSFKQSFACTASQARRNHAPGSSAGICSPPMERDAPPQLVAP</sequence>
<dbReference type="Proteomes" id="UP000051863">
    <property type="component" value="Unassembled WGS sequence"/>
</dbReference>
<feature type="region of interest" description="Disordered" evidence="4">
    <location>
        <begin position="281"/>
        <end position="306"/>
    </location>
</feature>
<dbReference type="AlphaFoldDB" id="A0A0R0CMZ5"/>
<evidence type="ECO:0000259" key="5">
    <source>
        <dbReference type="PROSITE" id="PS01124"/>
    </source>
</evidence>
<name>A0A0R0CMZ5_9GAMM</name>
<proteinExistence type="predicted"/>
<evidence type="ECO:0000256" key="1">
    <source>
        <dbReference type="ARBA" id="ARBA00023015"/>
    </source>
</evidence>
<evidence type="ECO:0000313" key="7">
    <source>
        <dbReference type="Proteomes" id="UP000051863"/>
    </source>
</evidence>
<comment type="caution">
    <text evidence="6">The sequence shown here is derived from an EMBL/GenBank/DDBJ whole genome shotgun (WGS) entry which is preliminary data.</text>
</comment>